<dbReference type="SUPFAM" id="SSF50156">
    <property type="entry name" value="PDZ domain-like"/>
    <property type="match status" value="1"/>
</dbReference>
<accession>A0AA95EUY7</accession>
<dbReference type="Proteomes" id="UP001178662">
    <property type="component" value="Chromosome"/>
</dbReference>
<keyword evidence="8" id="KW-1185">Reference proteome</keyword>
<dbReference type="GO" id="GO:0006508">
    <property type="term" value="P:proteolysis"/>
    <property type="evidence" value="ECO:0007669"/>
    <property type="project" value="UniProtKB-KW"/>
</dbReference>
<name>A0AA95EUY7_9BACL</name>
<comment type="similarity">
    <text evidence="1 5">Belongs to the peptidase S41A family.</text>
</comment>
<evidence type="ECO:0000256" key="4">
    <source>
        <dbReference type="ARBA" id="ARBA00022825"/>
    </source>
</evidence>
<dbReference type="InterPro" id="IPR036034">
    <property type="entry name" value="PDZ_sf"/>
</dbReference>
<dbReference type="Pfam" id="PF17820">
    <property type="entry name" value="PDZ_6"/>
    <property type="match status" value="1"/>
</dbReference>
<dbReference type="InterPro" id="IPR004447">
    <property type="entry name" value="Peptidase_S41A"/>
</dbReference>
<dbReference type="SUPFAM" id="SSF52096">
    <property type="entry name" value="ClpP/crotonase"/>
    <property type="match status" value="1"/>
</dbReference>
<dbReference type="InterPro" id="IPR036365">
    <property type="entry name" value="PGBD-like_sf"/>
</dbReference>
<dbReference type="InterPro" id="IPR041489">
    <property type="entry name" value="PDZ_6"/>
</dbReference>
<dbReference type="Gene3D" id="3.90.226.10">
    <property type="entry name" value="2-enoyl-CoA Hydratase, Chain A, domain 1"/>
    <property type="match status" value="1"/>
</dbReference>
<keyword evidence="2 5" id="KW-0645">Protease</keyword>
<dbReference type="Gene3D" id="3.30.750.44">
    <property type="match status" value="1"/>
</dbReference>
<evidence type="ECO:0000256" key="5">
    <source>
        <dbReference type="RuleBase" id="RU004404"/>
    </source>
</evidence>
<protein>
    <submittedName>
        <fullName evidence="7">S41 family peptidase</fullName>
    </submittedName>
</protein>
<reference evidence="7" key="1">
    <citation type="submission" date="2023-03" db="EMBL/GenBank/DDBJ databases">
        <title>Andean soil-derived lignocellulolytic bacterial consortium as a source of novel taxa and putative plastic-active enzymes.</title>
        <authorList>
            <person name="Diaz-Garcia L."/>
            <person name="Chuvochina M."/>
            <person name="Feuerriegel G."/>
            <person name="Bunk B."/>
            <person name="Sproer C."/>
            <person name="Streit W.R."/>
            <person name="Rodriguez L.M."/>
            <person name="Overmann J."/>
            <person name="Jimenez D.J."/>
        </authorList>
    </citation>
    <scope>NUCLEOTIDE SEQUENCE</scope>
    <source>
        <strain evidence="7">MAG 2441</strain>
    </source>
</reference>
<evidence type="ECO:0000256" key="3">
    <source>
        <dbReference type="ARBA" id="ARBA00022801"/>
    </source>
</evidence>
<organism evidence="7 8">
    <name type="scientific">Candidatus Cohnella colombiensis</name>
    <dbReference type="NCBI Taxonomy" id="3121368"/>
    <lineage>
        <taxon>Bacteria</taxon>
        <taxon>Bacillati</taxon>
        <taxon>Bacillota</taxon>
        <taxon>Bacilli</taxon>
        <taxon>Bacillales</taxon>
        <taxon>Paenibacillaceae</taxon>
        <taxon>Cohnella</taxon>
    </lineage>
</organism>
<evidence type="ECO:0000313" key="7">
    <source>
        <dbReference type="EMBL" id="WEK53863.1"/>
    </source>
</evidence>
<dbReference type="GO" id="GO:0008236">
    <property type="term" value="F:serine-type peptidase activity"/>
    <property type="evidence" value="ECO:0007669"/>
    <property type="project" value="UniProtKB-KW"/>
</dbReference>
<dbReference type="Pfam" id="PF03572">
    <property type="entry name" value="Peptidase_S41"/>
    <property type="match status" value="1"/>
</dbReference>
<dbReference type="PANTHER" id="PTHR32060">
    <property type="entry name" value="TAIL-SPECIFIC PROTEASE"/>
    <property type="match status" value="1"/>
</dbReference>
<dbReference type="CDD" id="cd07560">
    <property type="entry name" value="Peptidase_S41_CPP"/>
    <property type="match status" value="1"/>
</dbReference>
<keyword evidence="3 5" id="KW-0378">Hydrolase</keyword>
<dbReference type="InterPro" id="IPR001478">
    <property type="entry name" value="PDZ"/>
</dbReference>
<sequence length="489" mass="52994">MWFRGRTVLAFMVLTAIATGSIVYMVMSFPGLMSSSSEPRVSSPIVSGEQGFTQNEFNKLNRAFEFIRKQYYIDTKRSTLIDGAIQGMVESLDDPYSIYKTEAEAEAFTDVLQGAFTGIGAELTSENGAIVVQSAIRSSPADRAGLLSGDELLSVNGQSLLGLSLVDAATLIRGPKGTKAKLKVRRDGVSEPIDLELVRDRIDLETVHSERTDDGIGYIAINQFTFDTAEQVSIELKALEKLGIHALVIDVRDNPGGIVQSVEAVAELFIVKGKPIMQVAHRSGKTVIETADKGIAIAKPYPIIVLMNQGSASAAEILAGALKQSAGAILIGETTYGKGTVQVSNNEDLGDGSIIKLTVSKWLLPDGTWVNKIGIAPDIVVAQPEYFLASQLPRDKVLKYDTTGDAVRNLQLILAGVGFPADRQDGYFSIGTRIALKKFQNEQVLPESGEVTRDTAQRLEEMLYAVIHNPLKDEQLQVAYEQARALINE</sequence>
<dbReference type="InterPro" id="IPR029045">
    <property type="entry name" value="ClpP/crotonase-like_dom_sf"/>
</dbReference>
<feature type="domain" description="PDZ" evidence="6">
    <location>
        <begin position="113"/>
        <end position="173"/>
    </location>
</feature>
<dbReference type="InterPro" id="IPR055210">
    <property type="entry name" value="CtpA/B_N"/>
</dbReference>
<dbReference type="Gene3D" id="1.10.101.10">
    <property type="entry name" value="PGBD-like superfamily/PGBD"/>
    <property type="match status" value="1"/>
</dbReference>
<keyword evidence="4 5" id="KW-0720">Serine protease</keyword>
<dbReference type="PROSITE" id="PS50106">
    <property type="entry name" value="PDZ"/>
    <property type="match status" value="1"/>
</dbReference>
<dbReference type="AlphaFoldDB" id="A0AA95EUY7"/>
<dbReference type="EMBL" id="CP119317">
    <property type="protein sequence ID" value="WEK53863.1"/>
    <property type="molecule type" value="Genomic_DNA"/>
</dbReference>
<dbReference type="Gene3D" id="2.30.42.10">
    <property type="match status" value="1"/>
</dbReference>
<dbReference type="GO" id="GO:0007165">
    <property type="term" value="P:signal transduction"/>
    <property type="evidence" value="ECO:0007669"/>
    <property type="project" value="TreeGrafter"/>
</dbReference>
<dbReference type="Pfam" id="PF22694">
    <property type="entry name" value="CtpB_N-like"/>
    <property type="match status" value="1"/>
</dbReference>
<dbReference type="GO" id="GO:0030288">
    <property type="term" value="C:outer membrane-bounded periplasmic space"/>
    <property type="evidence" value="ECO:0007669"/>
    <property type="project" value="TreeGrafter"/>
</dbReference>
<evidence type="ECO:0000256" key="2">
    <source>
        <dbReference type="ARBA" id="ARBA00022670"/>
    </source>
</evidence>
<dbReference type="SMART" id="SM00228">
    <property type="entry name" value="PDZ"/>
    <property type="match status" value="1"/>
</dbReference>
<evidence type="ECO:0000256" key="1">
    <source>
        <dbReference type="ARBA" id="ARBA00009179"/>
    </source>
</evidence>
<evidence type="ECO:0000313" key="8">
    <source>
        <dbReference type="Proteomes" id="UP001178662"/>
    </source>
</evidence>
<dbReference type="SUPFAM" id="SSF47090">
    <property type="entry name" value="PGBD-like"/>
    <property type="match status" value="1"/>
</dbReference>
<dbReference type="CDD" id="cd06782">
    <property type="entry name" value="cpPDZ_CPP-like"/>
    <property type="match status" value="1"/>
</dbReference>
<dbReference type="InterPro" id="IPR005151">
    <property type="entry name" value="Tail-specific_protease"/>
</dbReference>
<evidence type="ECO:0000259" key="6">
    <source>
        <dbReference type="PROSITE" id="PS50106"/>
    </source>
</evidence>
<dbReference type="InterPro" id="IPR036366">
    <property type="entry name" value="PGBDSf"/>
</dbReference>
<gene>
    <name evidence="7" type="ORF">P0Y55_15040</name>
</gene>
<proteinExistence type="inferred from homology"/>
<dbReference type="GO" id="GO:0004175">
    <property type="term" value="F:endopeptidase activity"/>
    <property type="evidence" value="ECO:0007669"/>
    <property type="project" value="TreeGrafter"/>
</dbReference>
<dbReference type="PANTHER" id="PTHR32060:SF30">
    <property type="entry name" value="CARBOXY-TERMINAL PROCESSING PROTEASE CTPA"/>
    <property type="match status" value="1"/>
</dbReference>
<dbReference type="Pfam" id="PF01471">
    <property type="entry name" value="PG_binding_1"/>
    <property type="match status" value="1"/>
</dbReference>
<dbReference type="SMART" id="SM00245">
    <property type="entry name" value="TSPc"/>
    <property type="match status" value="1"/>
</dbReference>
<dbReference type="FunFam" id="2.30.42.10:FF:000063">
    <property type="entry name" value="Peptidase, S41 family"/>
    <property type="match status" value="1"/>
</dbReference>
<dbReference type="NCBIfam" id="TIGR00225">
    <property type="entry name" value="prc"/>
    <property type="match status" value="1"/>
</dbReference>
<dbReference type="InterPro" id="IPR002477">
    <property type="entry name" value="Peptidoglycan-bd-like"/>
</dbReference>